<comment type="similarity">
    <text evidence="1">Belongs to the PRORSD1 family.</text>
</comment>
<dbReference type="OrthoDB" id="424586at2759"/>
<feature type="domain" description="YbaK/aminoacyl-tRNA synthetase-associated" evidence="2">
    <location>
        <begin position="26"/>
        <end position="153"/>
    </location>
</feature>
<accession>A0A2R6XKI7</accession>
<name>A0A2R6XKI7_MARPO</name>
<sequence>MASPHTKESLLAFLEVNQIEAKTYDHPKVLTVEEQANYVGHLEGGHSKNLLLKDKKNRLILISALTSAKIDLKVLSQRLGLGKSGLRMAPEDIMQASLKVPLGCVTPFALQNDSARSVTLLLDEGFRMKSKVFFHPLSNDATTAVSPSGLDKFLRLIGREPVYVDLEAIVVVSKEQQPDLASYLVDMSTECITKDQATIETRAVQASLPVLIQGMNDDVTKSVVKPKSKASPTAPQMEFVKPAGADVQATTKSILDEFLSAVQKEFQVTSQVVEKQGEEVATVTSNSWRQRLVPELESMLVAFKNAAYTEGFVAGIASCSRAKGKGQT</sequence>
<reference evidence="4" key="1">
    <citation type="journal article" date="2017" name="Cell">
        <title>Insights into land plant evolution garnered from the Marchantia polymorpha genome.</title>
        <authorList>
            <person name="Bowman J.L."/>
            <person name="Kohchi T."/>
            <person name="Yamato K.T."/>
            <person name="Jenkins J."/>
            <person name="Shu S."/>
            <person name="Ishizaki K."/>
            <person name="Yamaoka S."/>
            <person name="Nishihama R."/>
            <person name="Nakamura Y."/>
            <person name="Berger F."/>
            <person name="Adam C."/>
            <person name="Aki S.S."/>
            <person name="Althoff F."/>
            <person name="Araki T."/>
            <person name="Arteaga-Vazquez M.A."/>
            <person name="Balasubrmanian S."/>
            <person name="Barry K."/>
            <person name="Bauer D."/>
            <person name="Boehm C.R."/>
            <person name="Briginshaw L."/>
            <person name="Caballero-Perez J."/>
            <person name="Catarino B."/>
            <person name="Chen F."/>
            <person name="Chiyoda S."/>
            <person name="Chovatia M."/>
            <person name="Davies K.M."/>
            <person name="Delmans M."/>
            <person name="Demura T."/>
            <person name="Dierschke T."/>
            <person name="Dolan L."/>
            <person name="Dorantes-Acosta A.E."/>
            <person name="Eklund D.M."/>
            <person name="Florent S.N."/>
            <person name="Flores-Sandoval E."/>
            <person name="Fujiyama A."/>
            <person name="Fukuzawa H."/>
            <person name="Galik B."/>
            <person name="Grimanelli D."/>
            <person name="Grimwood J."/>
            <person name="Grossniklaus U."/>
            <person name="Hamada T."/>
            <person name="Haseloff J."/>
            <person name="Hetherington A.J."/>
            <person name="Higo A."/>
            <person name="Hirakawa Y."/>
            <person name="Hundley H.N."/>
            <person name="Ikeda Y."/>
            <person name="Inoue K."/>
            <person name="Inoue S.I."/>
            <person name="Ishida S."/>
            <person name="Jia Q."/>
            <person name="Kakita M."/>
            <person name="Kanazawa T."/>
            <person name="Kawai Y."/>
            <person name="Kawashima T."/>
            <person name="Kennedy M."/>
            <person name="Kinose K."/>
            <person name="Kinoshita T."/>
            <person name="Kohara Y."/>
            <person name="Koide E."/>
            <person name="Komatsu K."/>
            <person name="Kopischke S."/>
            <person name="Kubo M."/>
            <person name="Kyozuka J."/>
            <person name="Lagercrantz U."/>
            <person name="Lin S.S."/>
            <person name="Lindquist E."/>
            <person name="Lipzen A.M."/>
            <person name="Lu C.W."/>
            <person name="De Luna E."/>
            <person name="Martienssen R.A."/>
            <person name="Minamino N."/>
            <person name="Mizutani M."/>
            <person name="Mizutani M."/>
            <person name="Mochizuki N."/>
            <person name="Monte I."/>
            <person name="Mosher R."/>
            <person name="Nagasaki H."/>
            <person name="Nakagami H."/>
            <person name="Naramoto S."/>
            <person name="Nishitani K."/>
            <person name="Ohtani M."/>
            <person name="Okamoto T."/>
            <person name="Okumura M."/>
            <person name="Phillips J."/>
            <person name="Pollak B."/>
            <person name="Reinders A."/>
            <person name="Rovekamp M."/>
            <person name="Sano R."/>
            <person name="Sawa S."/>
            <person name="Schmid M.W."/>
            <person name="Shirakawa M."/>
            <person name="Solano R."/>
            <person name="Spunde A."/>
            <person name="Suetsugu N."/>
            <person name="Sugano S."/>
            <person name="Sugiyama A."/>
            <person name="Sun R."/>
            <person name="Suzuki Y."/>
            <person name="Takenaka M."/>
            <person name="Takezawa D."/>
            <person name="Tomogane H."/>
            <person name="Tsuzuki M."/>
            <person name="Ueda T."/>
            <person name="Umeda M."/>
            <person name="Ward J.M."/>
            <person name="Watanabe Y."/>
            <person name="Yazaki K."/>
            <person name="Yokoyama R."/>
            <person name="Yoshitake Y."/>
            <person name="Yotsui I."/>
            <person name="Zachgo S."/>
            <person name="Schmutz J."/>
        </authorList>
    </citation>
    <scope>NUCLEOTIDE SEQUENCE [LARGE SCALE GENOMIC DNA]</scope>
    <source>
        <strain evidence="4">Tak-1</strain>
    </source>
</reference>
<dbReference type="EMBL" id="KZ772682">
    <property type="protein sequence ID" value="PTQ46580.1"/>
    <property type="molecule type" value="Genomic_DNA"/>
</dbReference>
<dbReference type="InterPro" id="IPR040285">
    <property type="entry name" value="ProX/PRXD1"/>
</dbReference>
<gene>
    <name evidence="3" type="ORF">MARPO_0010s0001</name>
</gene>
<evidence type="ECO:0000259" key="2">
    <source>
        <dbReference type="Pfam" id="PF04073"/>
    </source>
</evidence>
<dbReference type="FunFam" id="3.90.960.10:FF:000005">
    <property type="entry name" value="Putative prolyl-tRNA synthetase"/>
    <property type="match status" value="1"/>
</dbReference>
<proteinExistence type="inferred from homology"/>
<organism evidence="3 4">
    <name type="scientific">Marchantia polymorpha</name>
    <name type="common">Common liverwort</name>
    <name type="synonym">Marchantia aquatica</name>
    <dbReference type="NCBI Taxonomy" id="3197"/>
    <lineage>
        <taxon>Eukaryota</taxon>
        <taxon>Viridiplantae</taxon>
        <taxon>Streptophyta</taxon>
        <taxon>Embryophyta</taxon>
        <taxon>Marchantiophyta</taxon>
        <taxon>Marchantiopsida</taxon>
        <taxon>Marchantiidae</taxon>
        <taxon>Marchantiales</taxon>
        <taxon>Marchantiaceae</taxon>
        <taxon>Marchantia</taxon>
    </lineage>
</organism>
<dbReference type="Pfam" id="PF04073">
    <property type="entry name" value="tRNA_edit"/>
    <property type="match status" value="1"/>
</dbReference>
<reference evidence="3" key="2">
    <citation type="submission" date="2017-12" db="EMBL/GenBank/DDBJ databases">
        <title>WGS assembly of Marchantia polymorpha.</title>
        <authorList>
            <person name="Bowman J.L."/>
            <person name="Kohchi T."/>
            <person name="Yamato K.T."/>
            <person name="Jenkins J."/>
            <person name="Shu S."/>
            <person name="Ishizaki K."/>
            <person name="Yamaoka S."/>
            <person name="Nishihama R."/>
            <person name="Nakamura Y."/>
            <person name="Berger F."/>
            <person name="Adam C."/>
            <person name="Aki S.S."/>
            <person name="Althoff F."/>
            <person name="Araki T."/>
            <person name="Arteaga-Vazquez M.A."/>
            <person name="Balasubrmanian S."/>
            <person name="Bauer D."/>
            <person name="Boehm C.R."/>
            <person name="Briginshaw L."/>
            <person name="Caballero-Perez J."/>
            <person name="Catarino B."/>
            <person name="Chen F."/>
            <person name="Chiyoda S."/>
            <person name="Chovatia M."/>
            <person name="Davies K.M."/>
            <person name="Delmans M."/>
            <person name="Demura T."/>
            <person name="Dierschke T."/>
            <person name="Dolan L."/>
            <person name="Dorantes-Acosta A.E."/>
            <person name="Eklund D.M."/>
            <person name="Florent S.N."/>
            <person name="Flores-Sandoval E."/>
            <person name="Fujiyama A."/>
            <person name="Fukuzawa H."/>
            <person name="Galik B."/>
            <person name="Grimanelli D."/>
            <person name="Grimwood J."/>
            <person name="Grossniklaus U."/>
            <person name="Hamada T."/>
            <person name="Haseloff J."/>
            <person name="Hetherington A.J."/>
            <person name="Higo A."/>
            <person name="Hirakawa Y."/>
            <person name="Hundley H.N."/>
            <person name="Ikeda Y."/>
            <person name="Inoue K."/>
            <person name="Inoue S."/>
            <person name="Ishida S."/>
            <person name="Jia Q."/>
            <person name="Kakita M."/>
            <person name="Kanazawa T."/>
            <person name="Kawai Y."/>
            <person name="Kawashima T."/>
            <person name="Kennedy M."/>
            <person name="Kinose K."/>
            <person name="Kinoshita T."/>
            <person name="Kohara Y."/>
            <person name="Koide E."/>
            <person name="Komatsu K."/>
            <person name="Kopischke S."/>
            <person name="Kubo M."/>
            <person name="Kyozuka J."/>
            <person name="Lagercrantz U."/>
            <person name="Lin S.S."/>
            <person name="Lindquist E."/>
            <person name="Lipzen A.M."/>
            <person name="Lu C."/>
            <person name="Luna E.D."/>
            <person name="Martienssen R.A."/>
            <person name="Minamino N."/>
            <person name="Mizutani M."/>
            <person name="Mizutani M."/>
            <person name="Mochizuki N."/>
            <person name="Monte I."/>
            <person name="Mosher R."/>
            <person name="Nagasaki H."/>
            <person name="Nakagami H."/>
            <person name="Naramoto S."/>
            <person name="Nishitani K."/>
            <person name="Ohtani M."/>
            <person name="Okamoto T."/>
            <person name="Okumura M."/>
            <person name="Phillips J."/>
            <person name="Pollak B."/>
            <person name="Reinders A."/>
            <person name="Roevekamp M."/>
            <person name="Sano R."/>
            <person name="Sawa S."/>
            <person name="Schmid M.W."/>
            <person name="Shirakawa M."/>
            <person name="Solano R."/>
            <person name="Spunde A."/>
            <person name="Suetsugu N."/>
            <person name="Sugano S."/>
            <person name="Sugiyama A."/>
            <person name="Sun R."/>
            <person name="Suzuki Y."/>
            <person name="Takenaka M."/>
            <person name="Takezawa D."/>
            <person name="Tomogane H."/>
            <person name="Tsuzuki M."/>
            <person name="Ueda T."/>
            <person name="Umeda M."/>
            <person name="Ward J.M."/>
            <person name="Watanabe Y."/>
            <person name="Yazaki K."/>
            <person name="Yokoyama R."/>
            <person name="Yoshitake Y."/>
            <person name="Yotsui I."/>
            <person name="Zachgo S."/>
            <person name="Schmutz J."/>
        </authorList>
    </citation>
    <scope>NUCLEOTIDE SEQUENCE [LARGE SCALE GENOMIC DNA]</scope>
    <source>
        <strain evidence="3">Tak-1</strain>
    </source>
</reference>
<keyword evidence="4" id="KW-1185">Reference proteome</keyword>
<evidence type="ECO:0000313" key="4">
    <source>
        <dbReference type="Proteomes" id="UP000244005"/>
    </source>
</evidence>
<evidence type="ECO:0000256" key="1">
    <source>
        <dbReference type="ARBA" id="ARBA00010201"/>
    </source>
</evidence>
<dbReference type="InterPro" id="IPR036754">
    <property type="entry name" value="YbaK/aa-tRNA-synt-asso_dom_sf"/>
</dbReference>
<dbReference type="SUPFAM" id="SSF55826">
    <property type="entry name" value="YbaK/ProRS associated domain"/>
    <property type="match status" value="1"/>
</dbReference>
<dbReference type="AlphaFoldDB" id="A0A2R6XKI7"/>
<evidence type="ECO:0000313" key="3">
    <source>
        <dbReference type="EMBL" id="PTQ46576.1"/>
    </source>
</evidence>
<dbReference type="GO" id="GO:0002161">
    <property type="term" value="F:aminoacyl-tRNA deacylase activity"/>
    <property type="evidence" value="ECO:0007669"/>
    <property type="project" value="InterPro"/>
</dbReference>
<protein>
    <recommendedName>
        <fullName evidence="2">YbaK/aminoacyl-tRNA synthetase-associated domain-containing protein</fullName>
    </recommendedName>
</protein>
<dbReference type="PANTHER" id="PTHR31423:SF3">
    <property type="entry name" value="PROLYL-TRNA SYNTHETASE ASSOCIATED DOMAIN-CONTAINING PROTEIN 1-RELATED"/>
    <property type="match status" value="1"/>
</dbReference>
<dbReference type="EMBL" id="KZ772682">
    <property type="protein sequence ID" value="PTQ46576.1"/>
    <property type="molecule type" value="Genomic_DNA"/>
</dbReference>
<dbReference type="CDD" id="cd04335">
    <property type="entry name" value="PrdX_deacylase"/>
    <property type="match status" value="1"/>
</dbReference>
<dbReference type="Proteomes" id="UP000244005">
    <property type="component" value="Unassembled WGS sequence"/>
</dbReference>
<dbReference type="PANTHER" id="PTHR31423">
    <property type="entry name" value="YBAK DOMAIN-CONTAINING PROTEIN"/>
    <property type="match status" value="1"/>
</dbReference>
<dbReference type="EMBL" id="KZ772682">
    <property type="protein sequence ID" value="PTQ46573.1"/>
    <property type="molecule type" value="Genomic_DNA"/>
</dbReference>
<dbReference type="Gene3D" id="3.90.960.10">
    <property type="entry name" value="YbaK/aminoacyl-tRNA synthetase-associated domain"/>
    <property type="match status" value="1"/>
</dbReference>
<dbReference type="InterPro" id="IPR007214">
    <property type="entry name" value="YbaK/aa-tRNA-synth-assoc-dom"/>
</dbReference>